<keyword evidence="4" id="KW-1185">Reference proteome</keyword>
<dbReference type="EMBL" id="OZ075111">
    <property type="protein sequence ID" value="CAL4885905.1"/>
    <property type="molecule type" value="Genomic_DNA"/>
</dbReference>
<dbReference type="SMART" id="SM00959">
    <property type="entry name" value="Rho_N"/>
    <property type="match status" value="1"/>
</dbReference>
<evidence type="ECO:0000256" key="1">
    <source>
        <dbReference type="SAM" id="MobiDB-lite"/>
    </source>
</evidence>
<feature type="compositionally biased region" description="Polar residues" evidence="1">
    <location>
        <begin position="197"/>
        <end position="211"/>
    </location>
</feature>
<proteinExistence type="predicted"/>
<feature type="compositionally biased region" description="Polar residues" evidence="1">
    <location>
        <begin position="109"/>
        <end position="119"/>
    </location>
</feature>
<dbReference type="PANTHER" id="PTHR34449">
    <property type="entry name" value="RHO TERMINATION FACTOR"/>
    <property type="match status" value="1"/>
</dbReference>
<feature type="compositionally biased region" description="Acidic residues" evidence="1">
    <location>
        <begin position="298"/>
        <end position="312"/>
    </location>
</feature>
<feature type="compositionally biased region" description="Basic and acidic residues" evidence="1">
    <location>
        <begin position="144"/>
        <end position="162"/>
    </location>
</feature>
<feature type="region of interest" description="Disordered" evidence="1">
    <location>
        <begin position="139"/>
        <end position="347"/>
    </location>
</feature>
<dbReference type="PANTHER" id="PTHR34449:SF5">
    <property type="entry name" value="ATP BINDING _ ATPASE"/>
    <property type="match status" value="1"/>
</dbReference>
<evidence type="ECO:0000259" key="2">
    <source>
        <dbReference type="SMART" id="SM00959"/>
    </source>
</evidence>
<reference evidence="3 4" key="2">
    <citation type="submission" date="2024-10" db="EMBL/GenBank/DDBJ databases">
        <authorList>
            <person name="Ryan C."/>
        </authorList>
    </citation>
    <scope>NUCLEOTIDE SEQUENCE [LARGE SCALE GENOMIC DNA]</scope>
</reference>
<protein>
    <recommendedName>
        <fullName evidence="2">Rho termination factor-like N-terminal domain-containing protein</fullName>
    </recommendedName>
</protein>
<dbReference type="AlphaFoldDB" id="A0ABC8V8C1"/>
<feature type="domain" description="Rho termination factor-like N-terminal" evidence="2">
    <location>
        <begin position="344"/>
        <end position="380"/>
    </location>
</feature>
<reference evidence="4" key="1">
    <citation type="submission" date="2024-06" db="EMBL/GenBank/DDBJ databases">
        <authorList>
            <person name="Ryan C."/>
        </authorList>
    </citation>
    <scope>NUCLEOTIDE SEQUENCE [LARGE SCALE GENOMIC DNA]</scope>
</reference>
<dbReference type="SUPFAM" id="SSF68912">
    <property type="entry name" value="Rho N-terminal domain-like"/>
    <property type="match status" value="1"/>
</dbReference>
<dbReference type="Pfam" id="PF07498">
    <property type="entry name" value="Rho_N"/>
    <property type="match status" value="1"/>
</dbReference>
<name>A0ABC8V8C1_9POAL</name>
<feature type="region of interest" description="Disordered" evidence="1">
    <location>
        <begin position="57"/>
        <end position="124"/>
    </location>
</feature>
<accession>A0ABC8V8C1</accession>
<dbReference type="InterPro" id="IPR011112">
    <property type="entry name" value="Rho-like_N"/>
</dbReference>
<gene>
    <name evidence="3" type="ORF">URODEC1_LOCUS810</name>
</gene>
<sequence length="381" mass="41721">MSAAGPALLHHRVVSGRGTLPVHHGDCRVPPGACFMGTSPMLGPMRVSLVCCASPNNHRPRNSDMSRQQKGGGSSRGKGKPYHDKDDSENIDEFDSDMMFSKNGPPISLASNSRPQATSAPGEREKEIVELFKRVQAQLRARGKSREDKKPEPAKVQGERGSVDSLLKLLRKHSVDQRRKSSDDKEQNFDLTRRSNDSGNRQSSTIFGTKSDTQEEQKKPPPAPFKRPASNFRRKSPVPGVKFQPVINADADRKSITNNVADAVQKPKIGLDERTATDESDSVSSYEPDSVIPTDSISLDDFDALSDDESDTEELHEYPEPSLEIADVTDTDESHDNGAAESSDLSSLKVAELRELAKSRGIKGYSKMKKNELVEILSGVA</sequence>
<dbReference type="Gene3D" id="1.10.720.10">
    <property type="match status" value="1"/>
</dbReference>
<dbReference type="Proteomes" id="UP001497457">
    <property type="component" value="Chromosome 1b"/>
</dbReference>
<organism evidence="3 4">
    <name type="scientific">Urochloa decumbens</name>
    <dbReference type="NCBI Taxonomy" id="240449"/>
    <lineage>
        <taxon>Eukaryota</taxon>
        <taxon>Viridiplantae</taxon>
        <taxon>Streptophyta</taxon>
        <taxon>Embryophyta</taxon>
        <taxon>Tracheophyta</taxon>
        <taxon>Spermatophyta</taxon>
        <taxon>Magnoliopsida</taxon>
        <taxon>Liliopsida</taxon>
        <taxon>Poales</taxon>
        <taxon>Poaceae</taxon>
        <taxon>PACMAD clade</taxon>
        <taxon>Panicoideae</taxon>
        <taxon>Panicodae</taxon>
        <taxon>Paniceae</taxon>
        <taxon>Melinidinae</taxon>
        <taxon>Urochloa</taxon>
    </lineage>
</organism>
<evidence type="ECO:0000313" key="3">
    <source>
        <dbReference type="EMBL" id="CAL4885905.1"/>
    </source>
</evidence>
<dbReference type="InterPro" id="IPR036269">
    <property type="entry name" value="Rho_N_sf"/>
</dbReference>
<evidence type="ECO:0000313" key="4">
    <source>
        <dbReference type="Proteomes" id="UP001497457"/>
    </source>
</evidence>
<feature type="compositionally biased region" description="Basic and acidic residues" evidence="1">
    <location>
        <begin position="173"/>
        <end position="196"/>
    </location>
</feature>